<dbReference type="InterPro" id="IPR007433">
    <property type="entry name" value="DUF481"/>
</dbReference>
<accession>A0ABV6BEE8</accession>
<evidence type="ECO:0000313" key="2">
    <source>
        <dbReference type="EMBL" id="MFC0047875.1"/>
    </source>
</evidence>
<dbReference type="Proteomes" id="UP001589813">
    <property type="component" value="Unassembled WGS sequence"/>
</dbReference>
<sequence>MTCIGIKTALSLLSFLPVLAAAANSDLYQVRLKNGDLLSGELKSSSAKELVIHTAYAGDVTIKRSEVQAFSPLRQRKEQSSIATTVTATTTAPAKPWSLQLDLSAATRAGKEQAQNYSLTERFEYRRGDWRSKFDANYDYETKEAARKTHKYQLNPGLDYFYSPQLFWRVNADYNYNYLASDYKNIDVSTGPGYAVWQQGPTRLDLIVLVGHKLAYFREDETFRLLPDFHSPLGYNTASLAWDFSHKWPGTLLEVYSEGNLLELLSQPFSIFDFERELKIETGLRYALTDKIRISWSWHYDRTELTLLLPKMPRTSLDLFDSKQKISIGAAF</sequence>
<dbReference type="Pfam" id="PF04338">
    <property type="entry name" value="DUF481"/>
    <property type="match status" value="1"/>
</dbReference>
<name>A0ABV6BEE8_9GAMM</name>
<feature type="signal peptide" evidence="1">
    <location>
        <begin position="1"/>
        <end position="20"/>
    </location>
</feature>
<dbReference type="RefSeq" id="WP_377241522.1">
    <property type="nucleotide sequence ID" value="NZ_JBHLXP010000001.1"/>
</dbReference>
<evidence type="ECO:0000313" key="3">
    <source>
        <dbReference type="Proteomes" id="UP001589813"/>
    </source>
</evidence>
<protein>
    <submittedName>
        <fullName evidence="2">DUF481 domain-containing protein</fullName>
    </submittedName>
</protein>
<comment type="caution">
    <text evidence="2">The sequence shown here is derived from an EMBL/GenBank/DDBJ whole genome shotgun (WGS) entry which is preliminary data.</text>
</comment>
<proteinExistence type="predicted"/>
<organism evidence="2 3">
    <name type="scientific">Rheinheimera tilapiae</name>
    <dbReference type="NCBI Taxonomy" id="875043"/>
    <lineage>
        <taxon>Bacteria</taxon>
        <taxon>Pseudomonadati</taxon>
        <taxon>Pseudomonadota</taxon>
        <taxon>Gammaproteobacteria</taxon>
        <taxon>Chromatiales</taxon>
        <taxon>Chromatiaceae</taxon>
        <taxon>Rheinheimera</taxon>
    </lineage>
</organism>
<reference evidence="2 3" key="1">
    <citation type="submission" date="2024-09" db="EMBL/GenBank/DDBJ databases">
        <authorList>
            <person name="Sun Q."/>
            <person name="Mori K."/>
        </authorList>
    </citation>
    <scope>NUCLEOTIDE SEQUENCE [LARGE SCALE GENOMIC DNA]</scope>
    <source>
        <strain evidence="2 3">KCTC 23315</strain>
    </source>
</reference>
<evidence type="ECO:0000256" key="1">
    <source>
        <dbReference type="SAM" id="SignalP"/>
    </source>
</evidence>
<gene>
    <name evidence="2" type="ORF">ACFFJP_06205</name>
</gene>
<dbReference type="EMBL" id="JBHLXP010000001">
    <property type="protein sequence ID" value="MFC0047875.1"/>
    <property type="molecule type" value="Genomic_DNA"/>
</dbReference>
<keyword evidence="1" id="KW-0732">Signal</keyword>
<keyword evidence="3" id="KW-1185">Reference proteome</keyword>
<feature type="chain" id="PRO_5046633593" evidence="1">
    <location>
        <begin position="21"/>
        <end position="332"/>
    </location>
</feature>